<keyword evidence="2" id="KW-0813">Transport</keyword>
<evidence type="ECO:0000256" key="2">
    <source>
        <dbReference type="ARBA" id="ARBA00022448"/>
    </source>
</evidence>
<comment type="caution">
    <text evidence="10">The sequence shown here is derived from an EMBL/GenBank/DDBJ whole genome shotgun (WGS) entry which is preliminary data.</text>
</comment>
<feature type="transmembrane region" description="Helical" evidence="9">
    <location>
        <begin position="94"/>
        <end position="112"/>
    </location>
</feature>
<dbReference type="GO" id="GO:0005886">
    <property type="term" value="C:plasma membrane"/>
    <property type="evidence" value="ECO:0007669"/>
    <property type="project" value="UniProtKB-SubCell"/>
</dbReference>
<accession>A0A059KPS3</accession>
<comment type="similarity">
    <text evidence="8">Belongs to the TsuA/YedE (TC 9.B.102) family.</text>
</comment>
<dbReference type="PANTHER" id="PTHR30574:SF1">
    <property type="entry name" value="SULPHUR TRANSPORT DOMAIN-CONTAINING PROTEIN"/>
    <property type="match status" value="1"/>
</dbReference>
<feature type="transmembrane region" description="Helical" evidence="9">
    <location>
        <begin position="66"/>
        <end position="82"/>
    </location>
</feature>
<protein>
    <submittedName>
        <fullName evidence="10">Uncharacterized protein</fullName>
    </submittedName>
</protein>
<evidence type="ECO:0000256" key="6">
    <source>
        <dbReference type="ARBA" id="ARBA00022989"/>
    </source>
</evidence>
<keyword evidence="3" id="KW-1003">Cell membrane</keyword>
<dbReference type="eggNOG" id="COG2391">
    <property type="taxonomic scope" value="Bacteria"/>
</dbReference>
<dbReference type="Proteomes" id="UP000026714">
    <property type="component" value="Unassembled WGS sequence"/>
</dbReference>
<dbReference type="STRING" id="34103.SAMN05421778_11021"/>
<name>A0A059KPS3_9BURK</name>
<proteinExistence type="inferred from homology"/>
<feature type="transmembrane region" description="Helical" evidence="9">
    <location>
        <begin position="133"/>
        <end position="154"/>
    </location>
</feature>
<evidence type="ECO:0000256" key="4">
    <source>
        <dbReference type="ARBA" id="ARBA00022519"/>
    </source>
</evidence>
<feature type="transmembrane region" description="Helical" evidence="9">
    <location>
        <begin position="20"/>
        <end position="45"/>
    </location>
</feature>
<evidence type="ECO:0000313" key="11">
    <source>
        <dbReference type="Proteomes" id="UP000026714"/>
    </source>
</evidence>
<keyword evidence="11" id="KW-1185">Reference proteome</keyword>
<keyword evidence="6 9" id="KW-1133">Transmembrane helix</keyword>
<comment type="subcellular location">
    <subcellularLocation>
        <location evidence="1">Cell inner membrane</location>
        <topology evidence="1">Multi-pass membrane protein</topology>
    </subcellularLocation>
</comment>
<evidence type="ECO:0000256" key="1">
    <source>
        <dbReference type="ARBA" id="ARBA00004429"/>
    </source>
</evidence>
<evidence type="ECO:0000256" key="8">
    <source>
        <dbReference type="ARBA" id="ARBA00035655"/>
    </source>
</evidence>
<dbReference type="PANTHER" id="PTHR30574">
    <property type="entry name" value="INNER MEMBRANE PROTEIN YEDE"/>
    <property type="match status" value="1"/>
</dbReference>
<keyword evidence="5 9" id="KW-0812">Transmembrane</keyword>
<organism evidence="10 11">
    <name type="scientific">Sphaerotilus natans subsp. natans DSM 6575</name>
    <dbReference type="NCBI Taxonomy" id="1286631"/>
    <lineage>
        <taxon>Bacteria</taxon>
        <taxon>Pseudomonadati</taxon>
        <taxon>Pseudomonadota</taxon>
        <taxon>Betaproteobacteria</taxon>
        <taxon>Burkholderiales</taxon>
        <taxon>Sphaerotilaceae</taxon>
        <taxon>Sphaerotilus</taxon>
    </lineage>
</organism>
<dbReference type="InterPro" id="IPR007272">
    <property type="entry name" value="Sulf_transp_TsuA/YedE"/>
</dbReference>
<evidence type="ECO:0000256" key="7">
    <source>
        <dbReference type="ARBA" id="ARBA00023136"/>
    </source>
</evidence>
<gene>
    <name evidence="10" type="ORF">X805_10460</name>
</gene>
<dbReference type="AlphaFoldDB" id="A0A059KPS3"/>
<dbReference type="PATRIC" id="fig|1286631.3.peg.1033"/>
<evidence type="ECO:0000313" key="10">
    <source>
        <dbReference type="EMBL" id="KDB53370.1"/>
    </source>
</evidence>
<sequence>MSLGLSPDWAAFTPWSALAGGALIGLAAALLLLGSGRIAGIAGLVGQPLRDLLQGQAGGWLARHRLRLLFVAGLLVAPWLWRLAAPLPPMRLDVGTPVLIIAGLLVGFGARLGNGCTSGHGVCGLSRLSARSLVNVLCFMGSGFATVFVVRHLLGG</sequence>
<keyword evidence="7 9" id="KW-0472">Membrane</keyword>
<keyword evidence="4" id="KW-0997">Cell inner membrane</keyword>
<reference evidence="10 11" key="1">
    <citation type="journal article" date="2014" name="FEMS Microbiol. Ecol.">
        <title>Sphaerotilus natans encrusted with nanoball-shaped Fe(III) oxide minerals formed by nitrate-reducing mixotrophic Fe(II) oxidation.</title>
        <authorList>
            <person name="Park S."/>
            <person name="Kim D.H."/>
            <person name="Lee J.H."/>
            <person name="Hur H.G."/>
        </authorList>
    </citation>
    <scope>NUCLEOTIDE SEQUENCE [LARGE SCALE GENOMIC DNA]</scope>
    <source>
        <strain evidence="10 11">DSM 6575</strain>
    </source>
</reference>
<evidence type="ECO:0000256" key="5">
    <source>
        <dbReference type="ARBA" id="ARBA00022692"/>
    </source>
</evidence>
<dbReference type="EMBL" id="AZRA01000026">
    <property type="protein sequence ID" value="KDB53370.1"/>
    <property type="molecule type" value="Genomic_DNA"/>
</dbReference>
<dbReference type="Pfam" id="PF04143">
    <property type="entry name" value="Sulf_transp"/>
    <property type="match status" value="1"/>
</dbReference>
<evidence type="ECO:0000256" key="3">
    <source>
        <dbReference type="ARBA" id="ARBA00022475"/>
    </source>
</evidence>
<evidence type="ECO:0000256" key="9">
    <source>
        <dbReference type="SAM" id="Phobius"/>
    </source>
</evidence>